<dbReference type="Pfam" id="PF14226">
    <property type="entry name" value="DIOX_N"/>
    <property type="match status" value="1"/>
</dbReference>
<dbReference type="Pfam" id="PF03171">
    <property type="entry name" value="2OG-FeII_Oxy"/>
    <property type="match status" value="1"/>
</dbReference>
<keyword evidence="7" id="KW-1185">Reference proteome</keyword>
<dbReference type="AlphaFoldDB" id="A0A1R3JPH9"/>
<dbReference type="OrthoDB" id="288590at2759"/>
<dbReference type="InterPro" id="IPR005123">
    <property type="entry name" value="Oxoglu/Fe-dep_dioxygenase_dom"/>
</dbReference>
<comment type="caution">
    <text evidence="6">The sequence shown here is derived from an EMBL/GenBank/DDBJ whole genome shotgun (WGS) entry which is preliminary data.</text>
</comment>
<dbReference type="InterPro" id="IPR044861">
    <property type="entry name" value="IPNS-like_FE2OG_OXY"/>
</dbReference>
<evidence type="ECO:0000256" key="2">
    <source>
        <dbReference type="ARBA" id="ARBA00022723"/>
    </source>
</evidence>
<evidence type="ECO:0000313" key="7">
    <source>
        <dbReference type="Proteomes" id="UP000187203"/>
    </source>
</evidence>
<dbReference type="InterPro" id="IPR027443">
    <property type="entry name" value="IPNS-like_sf"/>
</dbReference>
<keyword evidence="3 4" id="KW-0408">Iron</keyword>
<accession>A0A1R3JPH9</accession>
<evidence type="ECO:0000256" key="3">
    <source>
        <dbReference type="ARBA" id="ARBA00023004"/>
    </source>
</evidence>
<dbReference type="Proteomes" id="UP000187203">
    <property type="component" value="Unassembled WGS sequence"/>
</dbReference>
<dbReference type="GO" id="GO:0046872">
    <property type="term" value="F:metal ion binding"/>
    <property type="evidence" value="ECO:0007669"/>
    <property type="project" value="UniProtKB-KW"/>
</dbReference>
<evidence type="ECO:0000259" key="5">
    <source>
        <dbReference type="PROSITE" id="PS51471"/>
    </source>
</evidence>
<name>A0A1R3JPH9_9ROSI</name>
<dbReference type="STRING" id="93759.A0A1R3JPH9"/>
<dbReference type="PROSITE" id="PS51471">
    <property type="entry name" value="FE2OG_OXY"/>
    <property type="match status" value="1"/>
</dbReference>
<keyword evidence="6" id="KW-0223">Dioxygenase</keyword>
<keyword evidence="2 4" id="KW-0479">Metal-binding</keyword>
<evidence type="ECO:0000256" key="4">
    <source>
        <dbReference type="RuleBase" id="RU003682"/>
    </source>
</evidence>
<proteinExistence type="inferred from homology"/>
<dbReference type="PANTHER" id="PTHR47991">
    <property type="entry name" value="OXOGLUTARATE/IRON-DEPENDENT DIOXYGENASE"/>
    <property type="match status" value="1"/>
</dbReference>
<evidence type="ECO:0000256" key="1">
    <source>
        <dbReference type="ARBA" id="ARBA00008056"/>
    </source>
</evidence>
<sequence length="358" mass="40858">MEEEKMGWGSSLSVPSIQEILRNDSISVPERFIQEEKDRPQLVSENLPDSPEIPVIDFSLLAKGDEDERRKLDLACKEWGFFQISNHGIEKEVLHQMKIAVSTFFQLPLEEKNKFAMAENDIQGFGQAYVVSEEQKLDWNDMIYLKTLPSEIRNFKFWPLTCPGFKEAVDKYSTEVQNVAAEIYANLSILMGLGREGLKELQGEIKQGIRMSIYPSCSRPDLVLGISPHSDGSALTLLLQDDEITALQIKHKESWVNVKPIPDSLVVNVGDAIEILSNGVYKSIEHRAITNEKKDRISIAAFVFPDEEQEIGPLESMVDELHCPRRYRKIKYVDYIRQIMAMKMEGKAHTDIVKLEIK</sequence>
<comment type="similarity">
    <text evidence="1 4">Belongs to the iron/ascorbate-dependent oxidoreductase family.</text>
</comment>
<feature type="domain" description="Fe2OG dioxygenase" evidence="5">
    <location>
        <begin position="205"/>
        <end position="305"/>
    </location>
</feature>
<organism evidence="6 7">
    <name type="scientific">Corchorus olitorius</name>
    <dbReference type="NCBI Taxonomy" id="93759"/>
    <lineage>
        <taxon>Eukaryota</taxon>
        <taxon>Viridiplantae</taxon>
        <taxon>Streptophyta</taxon>
        <taxon>Embryophyta</taxon>
        <taxon>Tracheophyta</taxon>
        <taxon>Spermatophyta</taxon>
        <taxon>Magnoliopsida</taxon>
        <taxon>eudicotyledons</taxon>
        <taxon>Gunneridae</taxon>
        <taxon>Pentapetalae</taxon>
        <taxon>rosids</taxon>
        <taxon>malvids</taxon>
        <taxon>Malvales</taxon>
        <taxon>Malvaceae</taxon>
        <taxon>Grewioideae</taxon>
        <taxon>Apeibeae</taxon>
        <taxon>Corchorus</taxon>
    </lineage>
</organism>
<dbReference type="FunFam" id="2.60.120.330:FF:000079">
    <property type="entry name" value="Protein SRG1"/>
    <property type="match status" value="1"/>
</dbReference>
<dbReference type="InterPro" id="IPR026992">
    <property type="entry name" value="DIOX_N"/>
</dbReference>
<gene>
    <name evidence="6" type="ORF">COLO4_15110</name>
</gene>
<dbReference type="Gene3D" id="2.60.120.330">
    <property type="entry name" value="B-lactam Antibiotic, Isopenicillin N Synthase, Chain"/>
    <property type="match status" value="1"/>
</dbReference>
<keyword evidence="4" id="KW-0560">Oxidoreductase</keyword>
<dbReference type="SUPFAM" id="SSF51197">
    <property type="entry name" value="Clavaminate synthase-like"/>
    <property type="match status" value="1"/>
</dbReference>
<protein>
    <submittedName>
        <fullName evidence="6">Oxoglutarate/iron-dependent dioxygenase</fullName>
    </submittedName>
</protein>
<dbReference type="InterPro" id="IPR050295">
    <property type="entry name" value="Plant_2OG-oxidoreductases"/>
</dbReference>
<dbReference type="EMBL" id="AWUE01015562">
    <property type="protein sequence ID" value="OMO96758.1"/>
    <property type="molecule type" value="Genomic_DNA"/>
</dbReference>
<evidence type="ECO:0000313" key="6">
    <source>
        <dbReference type="EMBL" id="OMO96758.1"/>
    </source>
</evidence>
<reference evidence="7" key="1">
    <citation type="submission" date="2013-09" db="EMBL/GenBank/DDBJ databases">
        <title>Corchorus olitorius genome sequencing.</title>
        <authorList>
            <person name="Alam M."/>
            <person name="Haque M.S."/>
            <person name="Islam M.S."/>
            <person name="Emdad E.M."/>
            <person name="Islam M.M."/>
            <person name="Ahmed B."/>
            <person name="Halim A."/>
            <person name="Hossen Q.M.M."/>
            <person name="Hossain M.Z."/>
            <person name="Ahmed R."/>
            <person name="Khan M.M."/>
            <person name="Islam R."/>
            <person name="Rashid M.M."/>
            <person name="Khan S.A."/>
            <person name="Rahman M.S."/>
            <person name="Alam M."/>
            <person name="Yahiya A.S."/>
            <person name="Khan M.S."/>
            <person name="Azam M.S."/>
            <person name="Haque T."/>
            <person name="Lashkar M.Z.H."/>
            <person name="Akhand A.I."/>
            <person name="Morshed G."/>
            <person name="Roy S."/>
            <person name="Uddin K.S."/>
            <person name="Rabeya T."/>
            <person name="Hossain A.S."/>
            <person name="Chowdhury A."/>
            <person name="Snigdha A.R."/>
            <person name="Mortoza M.S."/>
            <person name="Matin S.A."/>
            <person name="Hoque S.M.E."/>
            <person name="Islam M.K."/>
            <person name="Roy D.K."/>
            <person name="Haider R."/>
            <person name="Moosa M.M."/>
            <person name="Elias S.M."/>
            <person name="Hasan A.M."/>
            <person name="Jahan S."/>
            <person name="Shafiuddin M."/>
            <person name="Mahmood N."/>
            <person name="Shommy N.S."/>
        </authorList>
    </citation>
    <scope>NUCLEOTIDE SEQUENCE [LARGE SCALE GENOMIC DNA]</scope>
    <source>
        <strain evidence="7">cv. O-4</strain>
    </source>
</reference>
<dbReference type="GO" id="GO:0051213">
    <property type="term" value="F:dioxygenase activity"/>
    <property type="evidence" value="ECO:0007669"/>
    <property type="project" value="UniProtKB-KW"/>
</dbReference>